<feature type="compositionally biased region" description="Basic and acidic residues" evidence="1">
    <location>
        <begin position="67"/>
        <end position="90"/>
    </location>
</feature>
<dbReference type="AlphaFoldDB" id="A0A084T1U2"/>
<organism evidence="3 4">
    <name type="scientific">Archangium violaceum Cb vi76</name>
    <dbReference type="NCBI Taxonomy" id="1406225"/>
    <lineage>
        <taxon>Bacteria</taxon>
        <taxon>Pseudomonadati</taxon>
        <taxon>Myxococcota</taxon>
        <taxon>Myxococcia</taxon>
        <taxon>Myxococcales</taxon>
        <taxon>Cystobacterineae</taxon>
        <taxon>Archangiaceae</taxon>
        <taxon>Archangium</taxon>
    </lineage>
</organism>
<accession>A0A084T1U2</accession>
<dbReference type="RefSeq" id="WP_043388848.1">
    <property type="nucleotide sequence ID" value="NZ_JPMI01000005.1"/>
</dbReference>
<dbReference type="EMBL" id="JPMI01000005">
    <property type="protein sequence ID" value="KFA94677.1"/>
    <property type="molecule type" value="Genomic_DNA"/>
</dbReference>
<protein>
    <recommendedName>
        <fullName evidence="5">Outer membrane protein beta-barrel domain-containing protein</fullName>
    </recommendedName>
</protein>
<dbReference type="Proteomes" id="UP000028547">
    <property type="component" value="Unassembled WGS sequence"/>
</dbReference>
<evidence type="ECO:0000256" key="1">
    <source>
        <dbReference type="SAM" id="MobiDB-lite"/>
    </source>
</evidence>
<gene>
    <name evidence="3" type="ORF">Q664_01180</name>
</gene>
<keyword evidence="2" id="KW-0732">Signal</keyword>
<evidence type="ECO:0000313" key="3">
    <source>
        <dbReference type="EMBL" id="KFA94677.1"/>
    </source>
</evidence>
<evidence type="ECO:0000256" key="2">
    <source>
        <dbReference type="SAM" id="SignalP"/>
    </source>
</evidence>
<reference evidence="3 4" key="1">
    <citation type="submission" date="2014-07" db="EMBL/GenBank/DDBJ databases">
        <title>Draft Genome Sequence of Gephyronic Acid Producer, Cystobacter violaceus Strain Cb vi76.</title>
        <authorList>
            <person name="Stevens D.C."/>
            <person name="Young J."/>
            <person name="Carmichael R."/>
            <person name="Tan J."/>
            <person name="Taylor R.E."/>
        </authorList>
    </citation>
    <scope>NUCLEOTIDE SEQUENCE [LARGE SCALE GENOMIC DNA]</scope>
    <source>
        <strain evidence="3 4">Cb vi76</strain>
    </source>
</reference>
<evidence type="ECO:0008006" key="5">
    <source>
        <dbReference type="Google" id="ProtNLM"/>
    </source>
</evidence>
<name>A0A084T1U2_9BACT</name>
<evidence type="ECO:0000313" key="4">
    <source>
        <dbReference type="Proteomes" id="UP000028547"/>
    </source>
</evidence>
<feature type="chain" id="PRO_5001782263" description="Outer membrane protein beta-barrel domain-containing protein" evidence="2">
    <location>
        <begin position="27"/>
        <end position="281"/>
    </location>
</feature>
<feature type="region of interest" description="Disordered" evidence="1">
    <location>
        <begin position="28"/>
        <end position="104"/>
    </location>
</feature>
<feature type="signal peptide" evidence="2">
    <location>
        <begin position="1"/>
        <end position="26"/>
    </location>
</feature>
<feature type="compositionally biased region" description="Acidic residues" evidence="1">
    <location>
        <begin position="28"/>
        <end position="40"/>
    </location>
</feature>
<proteinExistence type="predicted"/>
<sequence>MKTSNLHSWFLPCLLGGLTLATPTFAQDEDTPYAYPDEEETEKKNNSRRRRTQDEDSPYAYPDEENPERAQQRRRRQERDTADEFRRAAEGDEEEKGYERMSRLDDPNTGIAFEVLGGAMFLSSPRGQLVGDLLPAVGGRFTWEYGRVLGSEALREALWFDVRYTYAGVREGTKLIVGDTQIHYATIAPAYELMFGESSDYGAYAQVGGGFVYEHTTLEVGGKLTPIDGTKLLIQYGVGLRGRTKLSMESNVRLAWRVELMRFRRGYQDDTFVGASLGTAF</sequence>
<comment type="caution">
    <text evidence="3">The sequence shown here is derived from an EMBL/GenBank/DDBJ whole genome shotgun (WGS) entry which is preliminary data.</text>
</comment>